<reference evidence="2 3" key="1">
    <citation type="submission" date="2023-07" db="EMBL/GenBank/DDBJ databases">
        <title>Genomic Encyclopedia of Type Strains, Phase IV (KMG-IV): sequencing the most valuable type-strain genomes for metagenomic binning, comparative biology and taxonomic classification.</title>
        <authorList>
            <person name="Goeker M."/>
        </authorList>
    </citation>
    <scope>NUCLEOTIDE SEQUENCE [LARGE SCALE GENOMIC DNA]</scope>
    <source>
        <strain evidence="2 3">DSM 29005</strain>
    </source>
</reference>
<dbReference type="Proteomes" id="UP001234495">
    <property type="component" value="Unassembled WGS sequence"/>
</dbReference>
<feature type="coiled-coil region" evidence="1">
    <location>
        <begin position="5"/>
        <end position="167"/>
    </location>
</feature>
<organism evidence="2 3">
    <name type="scientific">Metabacillus malikii</name>
    <dbReference type="NCBI Taxonomy" id="1504265"/>
    <lineage>
        <taxon>Bacteria</taxon>
        <taxon>Bacillati</taxon>
        <taxon>Bacillota</taxon>
        <taxon>Bacilli</taxon>
        <taxon>Bacillales</taxon>
        <taxon>Bacillaceae</taxon>
        <taxon>Metabacillus</taxon>
    </lineage>
</organism>
<proteinExistence type="predicted"/>
<evidence type="ECO:0000313" key="3">
    <source>
        <dbReference type="Proteomes" id="UP001234495"/>
    </source>
</evidence>
<gene>
    <name evidence="2" type="ORF">J2S19_002966</name>
</gene>
<sequence length="312" mass="36553">MFSEINEQLIEIQGHLRKKDKYEAQLEDYKDELEAIEHRLAQLESRLQSEQEDVEKLERFSLTNLFATLSGKKDEKLSVEKQEYLAAKHKLEEAKKTRVEIDDAMILISEKLIQLENAEYRYQQLLKQKEEMIKTSSTPYTEKIFELSSLEGRLQAYIIELDEAINAGQNVKNSLQKAITSLEKAENWGTWDMLGGGTITGMVKHQHIDEAEKSLHQAQTRMRQFQKELLDVQETAQIEVNISDMLKFADFFFDGFIADYMVQGKINRSLEQAKQQNERVHTIVQGLENQYDEKNRELKRIQQEKQHIIEKL</sequence>
<dbReference type="RefSeq" id="WP_307343049.1">
    <property type="nucleotide sequence ID" value="NZ_JAUSUD010000014.1"/>
</dbReference>
<feature type="coiled-coil region" evidence="1">
    <location>
        <begin position="270"/>
        <end position="311"/>
    </location>
</feature>
<keyword evidence="3" id="KW-1185">Reference proteome</keyword>
<keyword evidence="1" id="KW-0175">Coiled coil</keyword>
<name>A0ABT9ZIP4_9BACI</name>
<accession>A0ABT9ZIP4</accession>
<evidence type="ECO:0000313" key="2">
    <source>
        <dbReference type="EMBL" id="MDQ0231682.1"/>
    </source>
</evidence>
<evidence type="ECO:0000256" key="1">
    <source>
        <dbReference type="SAM" id="Coils"/>
    </source>
</evidence>
<comment type="caution">
    <text evidence="2">The sequence shown here is derived from an EMBL/GenBank/DDBJ whole genome shotgun (WGS) entry which is preliminary data.</text>
</comment>
<dbReference type="EMBL" id="JAUSUD010000014">
    <property type="protein sequence ID" value="MDQ0231682.1"/>
    <property type="molecule type" value="Genomic_DNA"/>
</dbReference>
<protein>
    <submittedName>
        <fullName evidence="2">Vacuolar-type H+-ATPase subunit I/STV1</fullName>
    </submittedName>
</protein>
<feature type="coiled-coil region" evidence="1">
    <location>
        <begin position="208"/>
        <end position="235"/>
    </location>
</feature>